<keyword evidence="5" id="KW-0472">Membrane</keyword>
<evidence type="ECO:0000256" key="4">
    <source>
        <dbReference type="ARBA" id="ARBA00023180"/>
    </source>
</evidence>
<evidence type="ECO:0000256" key="2">
    <source>
        <dbReference type="ARBA" id="ARBA00007528"/>
    </source>
</evidence>
<dbReference type="GO" id="GO:0031505">
    <property type="term" value="P:fungal-type cell wall organization"/>
    <property type="evidence" value="ECO:0007669"/>
    <property type="project" value="TreeGrafter"/>
</dbReference>
<keyword evidence="5" id="KW-0808">Transferase</keyword>
<dbReference type="GO" id="GO:0042124">
    <property type="term" value="F:1,3-beta-glucanosyltransferase activity"/>
    <property type="evidence" value="ECO:0007669"/>
    <property type="project" value="TreeGrafter"/>
</dbReference>
<dbReference type="PANTHER" id="PTHR31468">
    <property type="entry name" value="1,3-BETA-GLUCANOSYLTRANSFERASE GAS1"/>
    <property type="match status" value="1"/>
</dbReference>
<dbReference type="InterPro" id="IPR004886">
    <property type="entry name" value="Glucanosyltransferase"/>
</dbReference>
<dbReference type="GO" id="GO:0071970">
    <property type="term" value="P:fungal-type cell wall (1-&gt;3)-beta-D-glucan biosynthetic process"/>
    <property type="evidence" value="ECO:0007669"/>
    <property type="project" value="TreeGrafter"/>
</dbReference>
<dbReference type="PANTHER" id="PTHR31468:SF8">
    <property type="entry name" value="1,3-BETA-GLUCANOSYLTRANSFERASE GAS2"/>
    <property type="match status" value="1"/>
</dbReference>
<dbReference type="EC" id="2.4.1.-" evidence="5"/>
<keyword evidence="5" id="KW-0449">Lipoprotein</keyword>
<organism evidence="6">
    <name type="scientific">Pseudogymnoascus destructans</name>
    <dbReference type="NCBI Taxonomy" id="655981"/>
    <lineage>
        <taxon>Eukaryota</taxon>
        <taxon>Fungi</taxon>
        <taxon>Dikarya</taxon>
        <taxon>Ascomycota</taxon>
        <taxon>Pezizomycotina</taxon>
        <taxon>Leotiomycetes</taxon>
        <taxon>Thelebolales</taxon>
        <taxon>Thelebolaceae</taxon>
        <taxon>Pseudogymnoascus</taxon>
    </lineage>
</organism>
<dbReference type="GeneID" id="36287310"/>
<dbReference type="GO" id="GO:0098552">
    <property type="term" value="C:side of membrane"/>
    <property type="evidence" value="ECO:0007669"/>
    <property type="project" value="UniProtKB-KW"/>
</dbReference>
<keyword evidence="4" id="KW-0325">Glycoprotein</keyword>
<dbReference type="AlphaFoldDB" id="A0A177AD80"/>
<dbReference type="Pfam" id="PF03198">
    <property type="entry name" value="Glyco_hydro_72"/>
    <property type="match status" value="1"/>
</dbReference>
<reference evidence="6" key="1">
    <citation type="submission" date="2016-03" db="EMBL/GenBank/DDBJ databases">
        <title>Updated assembly of Pseudogymnoascus destructans, the fungus causing white-nose syndrome of bats.</title>
        <authorList>
            <person name="Palmer J.M."/>
            <person name="Drees K.P."/>
            <person name="Foster J.T."/>
            <person name="Lindner D.L."/>
        </authorList>
    </citation>
    <scope>NUCLEOTIDE SEQUENCE [LARGE SCALE GENOMIC DNA]</scope>
    <source>
        <strain evidence="6">20631-21</strain>
    </source>
</reference>
<feature type="signal peptide" evidence="5">
    <location>
        <begin position="1"/>
        <end position="23"/>
    </location>
</feature>
<proteinExistence type="inferred from homology"/>
<feature type="chain" id="PRO_5007948891" description="1,3-beta-glucanosyltransferase" evidence="5">
    <location>
        <begin position="24"/>
        <end position="438"/>
    </location>
</feature>
<sequence length="438" mass="46749">MFSSTLVKAGVAAIAAATTAVAASLPEISVVGNKFFDPSGKQFFIKGIAYQLIPHDPLKDTEQCTLDAKAMKTLGANTIRVYHVDPTADHDGCMSAFADNGIYILVDLDDFATDIDPLKPTWADSQYKAYSAIFDVFAKYTNTLGVFIGNEVIARANQSEAAPYIKAATRDMKAYRDKQGFRKIPIGYSAADIAELRPMLQNYLVCGDTADTADFFSLNAYEWCEPGNDFQTSGYKTLNDMAAGYPVPIFFSETGCNTARPRLFLDQNAILGPDMNDLWSGAIVYEWIEEKNNYGLISYGPPQGEKTDDNIEDGFLRKGTPTPVQPDFSNLQAVWKTNNPKGTAKAAYTPKLTAPACPKSTAGGWLLNGDVALPTLNQVFTASATNKPTGGGKNQIPTATSTNAAAATGTNGAVAVGRELSGVTGALAAVVVGFAVLL</sequence>
<protein>
    <recommendedName>
        <fullName evidence="5">1,3-beta-glucanosyltransferase</fullName>
        <ecNumber evidence="5">2.4.1.-</ecNumber>
    </recommendedName>
</protein>
<evidence type="ECO:0000256" key="5">
    <source>
        <dbReference type="RuleBase" id="RU361209"/>
    </source>
</evidence>
<dbReference type="SUPFAM" id="SSF51445">
    <property type="entry name" value="(Trans)glycosidases"/>
    <property type="match status" value="1"/>
</dbReference>
<accession>A0A177AD80</accession>
<dbReference type="OrthoDB" id="421038at2759"/>
<dbReference type="VEuPathDB" id="FungiDB:GMDG_02209"/>
<gene>
    <name evidence="6" type="ORF">VC83_04237</name>
</gene>
<evidence type="ECO:0000256" key="1">
    <source>
        <dbReference type="ARBA" id="ARBA00004609"/>
    </source>
</evidence>
<evidence type="ECO:0000313" key="6">
    <source>
        <dbReference type="EMBL" id="OAF59392.1"/>
    </source>
</evidence>
<evidence type="ECO:0000256" key="3">
    <source>
        <dbReference type="ARBA" id="ARBA00022729"/>
    </source>
</evidence>
<dbReference type="eggNOG" id="ENOG502SHAA">
    <property type="taxonomic scope" value="Eukaryota"/>
</dbReference>
<dbReference type="GO" id="GO:0005886">
    <property type="term" value="C:plasma membrane"/>
    <property type="evidence" value="ECO:0007669"/>
    <property type="project" value="UniProtKB-SubCell"/>
</dbReference>
<keyword evidence="3 5" id="KW-0732">Signal</keyword>
<comment type="similarity">
    <text evidence="2 5">Belongs to the glycosyl hydrolase 72 family.</text>
</comment>
<dbReference type="Proteomes" id="UP000077154">
    <property type="component" value="Unassembled WGS sequence"/>
</dbReference>
<comment type="function">
    <text evidence="5">Splits internally a 1,3-beta-glucan molecule and transfers the newly generated reducing end (the donor) to the non-reducing end of another 1,3-beta-glucan molecule (the acceptor) forming a 1,3-beta linkage, resulting in the elongation of 1,3-beta-glucan chains in the cell wall.</text>
</comment>
<dbReference type="Gene3D" id="3.20.20.80">
    <property type="entry name" value="Glycosidases"/>
    <property type="match status" value="1"/>
</dbReference>
<dbReference type="RefSeq" id="XP_024324675.1">
    <property type="nucleotide sequence ID" value="XM_024467872.1"/>
</dbReference>
<name>A0A177AD80_9PEZI</name>
<comment type="subcellular location">
    <subcellularLocation>
        <location evidence="1 5">Cell membrane</location>
        <topology evidence="1 5">Lipid-anchor</topology>
        <topology evidence="1 5">GPI-anchor</topology>
    </subcellularLocation>
</comment>
<dbReference type="EMBL" id="KV441394">
    <property type="protein sequence ID" value="OAF59392.1"/>
    <property type="molecule type" value="Genomic_DNA"/>
</dbReference>
<dbReference type="InterPro" id="IPR017853">
    <property type="entry name" value="GH"/>
</dbReference>
<keyword evidence="5" id="KW-0336">GPI-anchor</keyword>